<evidence type="ECO:0000256" key="1">
    <source>
        <dbReference type="ARBA" id="ARBA00010838"/>
    </source>
</evidence>
<accession>A0ABR2Z6U5</accession>
<keyword evidence="3" id="KW-0326">Glycosidase</keyword>
<evidence type="ECO:0000256" key="4">
    <source>
        <dbReference type="RuleBase" id="RU003690"/>
    </source>
</evidence>
<feature type="compositionally biased region" description="Basic and acidic residues" evidence="5">
    <location>
        <begin position="486"/>
        <end position="506"/>
    </location>
</feature>
<evidence type="ECO:0000256" key="3">
    <source>
        <dbReference type="ARBA" id="ARBA00023295"/>
    </source>
</evidence>
<evidence type="ECO:0000313" key="7">
    <source>
        <dbReference type="Proteomes" id="UP001491310"/>
    </source>
</evidence>
<keyword evidence="7" id="KW-1185">Reference proteome</keyword>
<dbReference type="InterPro" id="IPR017853">
    <property type="entry name" value="GH"/>
</dbReference>
<name>A0ABR2Z6U5_9CHLO</name>
<dbReference type="SUPFAM" id="SSF51445">
    <property type="entry name" value="(Trans)glycosidases"/>
    <property type="match status" value="1"/>
</dbReference>
<comment type="similarity">
    <text evidence="1 4">Belongs to the glycosyl hydrolase 1 family.</text>
</comment>
<evidence type="ECO:0000256" key="2">
    <source>
        <dbReference type="ARBA" id="ARBA00022801"/>
    </source>
</evidence>
<dbReference type="Pfam" id="PF00232">
    <property type="entry name" value="Glyco_hydro_1"/>
    <property type="match status" value="1"/>
</dbReference>
<dbReference type="PANTHER" id="PTHR10353">
    <property type="entry name" value="GLYCOSYL HYDROLASE"/>
    <property type="match status" value="1"/>
</dbReference>
<proteinExistence type="inferred from homology"/>
<feature type="region of interest" description="Disordered" evidence="5">
    <location>
        <begin position="477"/>
        <end position="507"/>
    </location>
</feature>
<comment type="caution">
    <text evidence="6">The sequence shown here is derived from an EMBL/GenBank/DDBJ whole genome shotgun (WGS) entry which is preliminary data.</text>
</comment>
<reference evidence="6 7" key="1">
    <citation type="journal article" date="2024" name="Nat. Commun.">
        <title>Phylogenomics reveals the evolutionary origins of lichenization in chlorophyte algae.</title>
        <authorList>
            <person name="Puginier C."/>
            <person name="Libourel C."/>
            <person name="Otte J."/>
            <person name="Skaloud P."/>
            <person name="Haon M."/>
            <person name="Grisel S."/>
            <person name="Petersen M."/>
            <person name="Berrin J.G."/>
            <person name="Delaux P.M."/>
            <person name="Dal Grande F."/>
            <person name="Keller J."/>
        </authorList>
    </citation>
    <scope>NUCLEOTIDE SEQUENCE [LARGE SCALE GENOMIC DNA]</scope>
    <source>
        <strain evidence="6 7">SAG 216-7</strain>
    </source>
</reference>
<evidence type="ECO:0008006" key="8">
    <source>
        <dbReference type="Google" id="ProtNLM"/>
    </source>
</evidence>
<evidence type="ECO:0000313" key="6">
    <source>
        <dbReference type="EMBL" id="KAK9919024.1"/>
    </source>
</evidence>
<dbReference type="InterPro" id="IPR001360">
    <property type="entry name" value="Glyco_hydro_1"/>
</dbReference>
<dbReference type="Gene3D" id="3.20.20.80">
    <property type="entry name" value="Glycosidases"/>
    <property type="match status" value="1"/>
</dbReference>
<gene>
    <name evidence="6" type="ORF">WJX75_008750</name>
</gene>
<protein>
    <recommendedName>
        <fullName evidence="8">Glycoside hydrolase</fullName>
    </recommendedName>
</protein>
<sequence length="527" mass="59945">MGTKASESLSLGKDPKFLCGVAVSVYQNSGDPNANWAYFQEQKQVHVNMRLRLSAGNMTDWHEPGTADGTVVEAKWPKLGPSKIVKNTRIGKASDFWNRYEQDIQLAKDIGCNSFRLSLEWSRLFPRRGELDQEAVTRYNAIFDTLERNGMEPHVTLIWFVHPQWFQELGAFAKEENIPIFVDWCETAFKLFGKRSKLWTTFNEPGVAAICGHILGNHPPGKILHFREAGMYLRNELRAHAAVYKAIKALPGGKEVAVGICHNIFWTEPKRGGPLYAHVRAAVGIGNRIWGNETVMTFLKTGVFNYWVPLGGVIHWEEPDGKPGCDFMGVNHYARGVVGFFLNPTNKGPKGIADMGYPVYPPSLYRAVSYASTLGVPVYILENGMPCAQDDDRRKDWIDGCLAEVEKLIDDGYDVRGYFYWTLIDNFEWNFAWDLKFGLYEWNDDGTQRRTLRNGAKTIKTWYKLMPEALGKKLAKRHGRGGAMDEESRQEREQQTEEEYLRKEGFSPEEVEEFVAQDDNPIVTGVY</sequence>
<organism evidence="6 7">
    <name type="scientific">Coccomyxa subellipsoidea</name>
    <dbReference type="NCBI Taxonomy" id="248742"/>
    <lineage>
        <taxon>Eukaryota</taxon>
        <taxon>Viridiplantae</taxon>
        <taxon>Chlorophyta</taxon>
        <taxon>core chlorophytes</taxon>
        <taxon>Trebouxiophyceae</taxon>
        <taxon>Trebouxiophyceae incertae sedis</taxon>
        <taxon>Coccomyxaceae</taxon>
        <taxon>Coccomyxa</taxon>
    </lineage>
</organism>
<dbReference type="EMBL" id="JALJOT010000001">
    <property type="protein sequence ID" value="KAK9919024.1"/>
    <property type="molecule type" value="Genomic_DNA"/>
</dbReference>
<dbReference type="PRINTS" id="PR00131">
    <property type="entry name" value="GLHYDRLASE1"/>
</dbReference>
<dbReference type="PANTHER" id="PTHR10353:SF36">
    <property type="entry name" value="LP05116P"/>
    <property type="match status" value="1"/>
</dbReference>
<keyword evidence="2" id="KW-0378">Hydrolase</keyword>
<evidence type="ECO:0000256" key="5">
    <source>
        <dbReference type="SAM" id="MobiDB-lite"/>
    </source>
</evidence>
<dbReference type="Proteomes" id="UP001491310">
    <property type="component" value="Unassembled WGS sequence"/>
</dbReference>